<reference evidence="1" key="1">
    <citation type="journal article" date="2023" name="G3 (Bethesda)">
        <title>A reference genome for the long-term kleptoplast-retaining sea slug Elysia crispata morphotype clarki.</title>
        <authorList>
            <person name="Eastman K.E."/>
            <person name="Pendleton A.L."/>
            <person name="Shaikh M.A."/>
            <person name="Suttiyut T."/>
            <person name="Ogas R."/>
            <person name="Tomko P."/>
            <person name="Gavelis G."/>
            <person name="Widhalm J.R."/>
            <person name="Wisecaver J.H."/>
        </authorList>
    </citation>
    <scope>NUCLEOTIDE SEQUENCE</scope>
    <source>
        <strain evidence="1">ECLA1</strain>
    </source>
</reference>
<sequence>MDRDSEVLDKWLSSVHQLSCFVGADTRRAYVQRECCTVWNSSFPENIKITSCLLRQSVAHLTLSSRRANHFSVIKFNKYSQFSKLSKSAATSSCDTRCRY</sequence>
<dbReference type="AlphaFoldDB" id="A0AAE0XUF1"/>
<dbReference type="Proteomes" id="UP001283361">
    <property type="component" value="Unassembled WGS sequence"/>
</dbReference>
<accession>A0AAE0XUF1</accession>
<evidence type="ECO:0000313" key="2">
    <source>
        <dbReference type="Proteomes" id="UP001283361"/>
    </source>
</evidence>
<protein>
    <submittedName>
        <fullName evidence="1">Uncharacterized protein</fullName>
    </submittedName>
</protein>
<gene>
    <name evidence="1" type="ORF">RRG08_043870</name>
</gene>
<name>A0AAE0XUF1_9GAST</name>
<keyword evidence="2" id="KW-1185">Reference proteome</keyword>
<proteinExistence type="predicted"/>
<dbReference type="EMBL" id="JAWDGP010007564">
    <property type="protein sequence ID" value="KAK3713289.1"/>
    <property type="molecule type" value="Genomic_DNA"/>
</dbReference>
<evidence type="ECO:0000313" key="1">
    <source>
        <dbReference type="EMBL" id="KAK3713289.1"/>
    </source>
</evidence>
<comment type="caution">
    <text evidence="1">The sequence shown here is derived from an EMBL/GenBank/DDBJ whole genome shotgun (WGS) entry which is preliminary data.</text>
</comment>
<organism evidence="1 2">
    <name type="scientific">Elysia crispata</name>
    <name type="common">lettuce slug</name>
    <dbReference type="NCBI Taxonomy" id="231223"/>
    <lineage>
        <taxon>Eukaryota</taxon>
        <taxon>Metazoa</taxon>
        <taxon>Spiralia</taxon>
        <taxon>Lophotrochozoa</taxon>
        <taxon>Mollusca</taxon>
        <taxon>Gastropoda</taxon>
        <taxon>Heterobranchia</taxon>
        <taxon>Euthyneura</taxon>
        <taxon>Panpulmonata</taxon>
        <taxon>Sacoglossa</taxon>
        <taxon>Placobranchoidea</taxon>
        <taxon>Plakobranchidae</taxon>
        <taxon>Elysia</taxon>
    </lineage>
</organism>